<feature type="signal peptide" evidence="1">
    <location>
        <begin position="1"/>
        <end position="18"/>
    </location>
</feature>
<organism evidence="2 3">
    <name type="scientific">Trichonephila inaurata madagascariensis</name>
    <dbReference type="NCBI Taxonomy" id="2747483"/>
    <lineage>
        <taxon>Eukaryota</taxon>
        <taxon>Metazoa</taxon>
        <taxon>Ecdysozoa</taxon>
        <taxon>Arthropoda</taxon>
        <taxon>Chelicerata</taxon>
        <taxon>Arachnida</taxon>
        <taxon>Araneae</taxon>
        <taxon>Araneomorphae</taxon>
        <taxon>Entelegynae</taxon>
        <taxon>Araneoidea</taxon>
        <taxon>Nephilidae</taxon>
        <taxon>Trichonephila</taxon>
        <taxon>Trichonephila inaurata</taxon>
    </lineage>
</organism>
<comment type="caution">
    <text evidence="2">The sequence shown here is derived from an EMBL/GenBank/DDBJ whole genome shotgun (WGS) entry which is preliminary data.</text>
</comment>
<reference evidence="2" key="1">
    <citation type="submission" date="2020-08" db="EMBL/GenBank/DDBJ databases">
        <title>Multicomponent nature underlies the extraordinary mechanical properties of spider dragline silk.</title>
        <authorList>
            <person name="Kono N."/>
            <person name="Nakamura H."/>
            <person name="Mori M."/>
            <person name="Yoshida Y."/>
            <person name="Ohtoshi R."/>
            <person name="Malay A.D."/>
            <person name="Moran D.A.P."/>
            <person name="Tomita M."/>
            <person name="Numata K."/>
            <person name="Arakawa K."/>
        </authorList>
    </citation>
    <scope>NUCLEOTIDE SEQUENCE</scope>
</reference>
<evidence type="ECO:0000313" key="3">
    <source>
        <dbReference type="Proteomes" id="UP000886998"/>
    </source>
</evidence>
<keyword evidence="3" id="KW-1185">Reference proteome</keyword>
<sequence length="110" mass="12588">MFLQQLFLLVVFSLWISADNVPKLSRGHVDNFGECAGTCWCRRDSLTCQRPDTLDSIPILSSKDERTMITKINYCPENEKAISQILVRRKGVQIGPGDILQKYNPNRFNI</sequence>
<keyword evidence="1" id="KW-0732">Signal</keyword>
<dbReference type="EMBL" id="BMAV01020185">
    <property type="protein sequence ID" value="GFY73559.1"/>
    <property type="molecule type" value="Genomic_DNA"/>
</dbReference>
<proteinExistence type="predicted"/>
<dbReference type="OrthoDB" id="6431460at2759"/>
<gene>
    <name evidence="2" type="primary">AVEN_129105_1</name>
    <name evidence="2" type="ORF">TNIN_21621</name>
</gene>
<evidence type="ECO:0000256" key="1">
    <source>
        <dbReference type="SAM" id="SignalP"/>
    </source>
</evidence>
<dbReference type="AlphaFoldDB" id="A0A8X6YPW3"/>
<protein>
    <submittedName>
        <fullName evidence="2">Uncharacterized protein</fullName>
    </submittedName>
</protein>
<accession>A0A8X6YPW3</accession>
<name>A0A8X6YPW3_9ARAC</name>
<dbReference type="Proteomes" id="UP000886998">
    <property type="component" value="Unassembled WGS sequence"/>
</dbReference>
<evidence type="ECO:0000313" key="2">
    <source>
        <dbReference type="EMBL" id="GFY73559.1"/>
    </source>
</evidence>
<feature type="chain" id="PRO_5036486937" evidence="1">
    <location>
        <begin position="19"/>
        <end position="110"/>
    </location>
</feature>